<protein>
    <submittedName>
        <fullName evidence="2">Uncharacterized protein</fullName>
    </submittedName>
</protein>
<proteinExistence type="predicted"/>
<feature type="region of interest" description="Disordered" evidence="1">
    <location>
        <begin position="96"/>
        <end position="131"/>
    </location>
</feature>
<accession>A0A9D1M3R6</accession>
<evidence type="ECO:0000256" key="1">
    <source>
        <dbReference type="SAM" id="MobiDB-lite"/>
    </source>
</evidence>
<evidence type="ECO:0000313" key="3">
    <source>
        <dbReference type="Proteomes" id="UP000824107"/>
    </source>
</evidence>
<feature type="compositionally biased region" description="Acidic residues" evidence="1">
    <location>
        <begin position="96"/>
        <end position="110"/>
    </location>
</feature>
<organism evidence="2 3">
    <name type="scientific">Candidatus Scatocola faecipullorum</name>
    <dbReference type="NCBI Taxonomy" id="2840917"/>
    <lineage>
        <taxon>Bacteria</taxon>
        <taxon>Pseudomonadati</taxon>
        <taxon>Pseudomonadota</taxon>
        <taxon>Alphaproteobacteria</taxon>
        <taxon>Rhodospirillales</taxon>
        <taxon>Rhodospirillaceae</taxon>
        <taxon>Rhodospirillaceae incertae sedis</taxon>
        <taxon>Candidatus Scatocola</taxon>
    </lineage>
</organism>
<comment type="caution">
    <text evidence="2">The sequence shown here is derived from an EMBL/GenBank/DDBJ whole genome shotgun (WGS) entry which is preliminary data.</text>
</comment>
<sequence>MKKLFYIVLVIVALMVISRFVKEKSNTAATTTAVTAETSEPVTATLPDINCICDTEPACNPGDENCDPDAAKSTCNCEQPNGETVTIEQTVEEVEEINPDETAGDDETIINDEAAPETPAPAPAQAQPAAK</sequence>
<dbReference type="Proteomes" id="UP000824107">
    <property type="component" value="Unassembled WGS sequence"/>
</dbReference>
<reference evidence="2" key="2">
    <citation type="journal article" date="2021" name="PeerJ">
        <title>Extensive microbial diversity within the chicken gut microbiome revealed by metagenomics and culture.</title>
        <authorList>
            <person name="Gilroy R."/>
            <person name="Ravi A."/>
            <person name="Getino M."/>
            <person name="Pursley I."/>
            <person name="Horton D.L."/>
            <person name="Alikhan N.F."/>
            <person name="Baker D."/>
            <person name="Gharbi K."/>
            <person name="Hall N."/>
            <person name="Watson M."/>
            <person name="Adriaenssens E.M."/>
            <person name="Foster-Nyarko E."/>
            <person name="Jarju S."/>
            <person name="Secka A."/>
            <person name="Antonio M."/>
            <person name="Oren A."/>
            <person name="Chaudhuri R.R."/>
            <person name="La Ragione R."/>
            <person name="Hildebrand F."/>
            <person name="Pallen M.J."/>
        </authorList>
    </citation>
    <scope>NUCLEOTIDE SEQUENCE</scope>
    <source>
        <strain evidence="2">ChiW3-316</strain>
    </source>
</reference>
<reference evidence="2" key="1">
    <citation type="submission" date="2020-10" db="EMBL/GenBank/DDBJ databases">
        <authorList>
            <person name="Gilroy R."/>
        </authorList>
    </citation>
    <scope>NUCLEOTIDE SEQUENCE</scope>
    <source>
        <strain evidence="2">ChiW3-316</strain>
    </source>
</reference>
<evidence type="ECO:0000313" key="2">
    <source>
        <dbReference type="EMBL" id="HIU53100.1"/>
    </source>
</evidence>
<gene>
    <name evidence="2" type="ORF">IAD20_03360</name>
</gene>
<dbReference type="AlphaFoldDB" id="A0A9D1M3R6"/>
<dbReference type="EMBL" id="DVNC01000023">
    <property type="protein sequence ID" value="HIU53100.1"/>
    <property type="molecule type" value="Genomic_DNA"/>
</dbReference>
<name>A0A9D1M3R6_9PROT</name>